<feature type="domain" description="Acyl-CoA dehydrogenase/oxidase N-terminal" evidence="9">
    <location>
        <begin position="22"/>
        <end position="121"/>
    </location>
</feature>
<protein>
    <submittedName>
        <fullName evidence="10">Acyl-CoA dehydrogenase family protein</fullName>
    </submittedName>
</protein>
<dbReference type="InterPro" id="IPR013786">
    <property type="entry name" value="AcylCoA_DH/ox_N"/>
</dbReference>
<dbReference type="PANTHER" id="PTHR43884:SF22">
    <property type="entry name" value="BLR3437 PROTEIN"/>
    <property type="match status" value="1"/>
</dbReference>
<name>A0A7S8C5F2_9HYPH</name>
<dbReference type="InterPro" id="IPR009075">
    <property type="entry name" value="AcylCo_DH/oxidase_C"/>
</dbReference>
<evidence type="ECO:0000256" key="2">
    <source>
        <dbReference type="ARBA" id="ARBA00009347"/>
    </source>
</evidence>
<keyword evidence="3 6" id="KW-0285">Flavoprotein</keyword>
<evidence type="ECO:0000313" key="11">
    <source>
        <dbReference type="Proteomes" id="UP000593594"/>
    </source>
</evidence>
<dbReference type="Pfam" id="PF02771">
    <property type="entry name" value="Acyl-CoA_dh_N"/>
    <property type="match status" value="1"/>
</dbReference>
<dbReference type="AlphaFoldDB" id="A0A7S8C5F2"/>
<dbReference type="Gene3D" id="2.40.110.10">
    <property type="entry name" value="Butyryl-CoA Dehydrogenase, subunit A, domain 2"/>
    <property type="match status" value="1"/>
</dbReference>
<dbReference type="InterPro" id="IPR037069">
    <property type="entry name" value="AcylCoA_DH/ox_N_sf"/>
</dbReference>
<dbReference type="Pfam" id="PF00441">
    <property type="entry name" value="Acyl-CoA_dh_1"/>
    <property type="match status" value="1"/>
</dbReference>
<evidence type="ECO:0000256" key="3">
    <source>
        <dbReference type="ARBA" id="ARBA00022630"/>
    </source>
</evidence>
<feature type="domain" description="Acyl-CoA dehydrogenase/oxidase C-terminal" evidence="7">
    <location>
        <begin position="231"/>
        <end position="380"/>
    </location>
</feature>
<dbReference type="SUPFAM" id="SSF47203">
    <property type="entry name" value="Acyl-CoA dehydrogenase C-terminal domain-like"/>
    <property type="match status" value="1"/>
</dbReference>
<evidence type="ECO:0000259" key="8">
    <source>
        <dbReference type="Pfam" id="PF02770"/>
    </source>
</evidence>
<evidence type="ECO:0000259" key="7">
    <source>
        <dbReference type="Pfam" id="PF00441"/>
    </source>
</evidence>
<dbReference type="InterPro" id="IPR036250">
    <property type="entry name" value="AcylCo_DH-like_C"/>
</dbReference>
<dbReference type="CDD" id="cd00567">
    <property type="entry name" value="ACAD"/>
    <property type="match status" value="1"/>
</dbReference>
<dbReference type="Gene3D" id="1.10.540.10">
    <property type="entry name" value="Acyl-CoA dehydrogenase/oxidase, N-terminal domain"/>
    <property type="match status" value="1"/>
</dbReference>
<dbReference type="KEGG" id="kmn:HW532_14060"/>
<dbReference type="Gene3D" id="1.20.140.10">
    <property type="entry name" value="Butyryl-CoA Dehydrogenase, subunit A, domain 3"/>
    <property type="match status" value="1"/>
</dbReference>
<dbReference type="FunFam" id="2.40.110.10:FF:000002">
    <property type="entry name" value="Acyl-CoA dehydrogenase fadE12"/>
    <property type="match status" value="1"/>
</dbReference>
<comment type="similarity">
    <text evidence="2 6">Belongs to the acyl-CoA dehydrogenase family.</text>
</comment>
<evidence type="ECO:0000256" key="4">
    <source>
        <dbReference type="ARBA" id="ARBA00022827"/>
    </source>
</evidence>
<keyword evidence="11" id="KW-1185">Reference proteome</keyword>
<keyword evidence="5 6" id="KW-0560">Oxidoreductase</keyword>
<reference evidence="10 11" key="1">
    <citation type="submission" date="2020-06" db="EMBL/GenBank/DDBJ databases">
        <title>Genome sequence of 2 isolates from Red Sea Mangroves.</title>
        <authorList>
            <person name="Sefrji F."/>
            <person name="Michoud G."/>
            <person name="Merlino G."/>
            <person name="Daffonchio D."/>
        </authorList>
    </citation>
    <scope>NUCLEOTIDE SEQUENCE [LARGE SCALE GENOMIC DNA]</scope>
    <source>
        <strain evidence="10 11">R1DC25</strain>
    </source>
</reference>
<evidence type="ECO:0000256" key="5">
    <source>
        <dbReference type="ARBA" id="ARBA00023002"/>
    </source>
</evidence>
<dbReference type="InterPro" id="IPR006091">
    <property type="entry name" value="Acyl-CoA_Oxase/DH_mid-dom"/>
</dbReference>
<feature type="domain" description="Acyl-CoA oxidase/dehydrogenase middle" evidence="8">
    <location>
        <begin position="126"/>
        <end position="219"/>
    </location>
</feature>
<accession>A0A7S8C5F2</accession>
<dbReference type="InterPro" id="IPR009100">
    <property type="entry name" value="AcylCoA_DH/oxidase_NM_dom_sf"/>
</dbReference>
<dbReference type="InterPro" id="IPR046373">
    <property type="entry name" value="Acyl-CoA_Oxase/DH_mid-dom_sf"/>
</dbReference>
<dbReference type="PANTHER" id="PTHR43884">
    <property type="entry name" value="ACYL-COA DEHYDROGENASE"/>
    <property type="match status" value="1"/>
</dbReference>
<dbReference type="RefSeq" id="WP_213161075.1">
    <property type="nucleotide sequence ID" value="NZ_CP058214.1"/>
</dbReference>
<organism evidence="10 11">
    <name type="scientific">Kaustia mangrovi</name>
    <dbReference type="NCBI Taxonomy" id="2593653"/>
    <lineage>
        <taxon>Bacteria</taxon>
        <taxon>Pseudomonadati</taxon>
        <taxon>Pseudomonadota</taxon>
        <taxon>Alphaproteobacteria</taxon>
        <taxon>Hyphomicrobiales</taxon>
        <taxon>Parvibaculaceae</taxon>
        <taxon>Kaustia</taxon>
    </lineage>
</organism>
<gene>
    <name evidence="10" type="ORF">HW532_14060</name>
</gene>
<proteinExistence type="inferred from homology"/>
<dbReference type="FunFam" id="1.20.140.10:FF:000001">
    <property type="entry name" value="Acyl-CoA dehydrogenase"/>
    <property type="match status" value="1"/>
</dbReference>
<sequence length="388" mass="41547">MFDEMLHWPFFDERHRALRALGDWADSALDDLVAQEHAGGDVYALTPQFVARLGEAGWLRLAASLDGRLDARSICLARDMLARRSGLGEFAFAMQGLGSAAITLFGTPDQRERYLRGVMDGTRIAAFALSEEGAGSNPGEMEMAARRDGDAYVLNGEKTWISNADLAHQYVVFARTGEADGARGLSAFVVEADAPGLSVIERIPVIAPHPLGTLRFDECRVPASAMIGAPGDGFRIAMSVLDVFRSSVGASAVGLARRALDEALKRAAARRIGGRALADYQMTQDKIADMATAIEASALLVYRAAWVKDTTGARTSREAAMAKLFATEQAQGVIDRAVQLFGGLGVTVGMPVESLYREIRALRIYEGTTEVQKLIIASGLLAAASHGN</sequence>
<dbReference type="Proteomes" id="UP000593594">
    <property type="component" value="Chromosome"/>
</dbReference>
<comment type="cofactor">
    <cofactor evidence="1 6">
        <name>FAD</name>
        <dbReference type="ChEBI" id="CHEBI:57692"/>
    </cofactor>
</comment>
<dbReference type="SUPFAM" id="SSF56645">
    <property type="entry name" value="Acyl-CoA dehydrogenase NM domain-like"/>
    <property type="match status" value="1"/>
</dbReference>
<evidence type="ECO:0000256" key="1">
    <source>
        <dbReference type="ARBA" id="ARBA00001974"/>
    </source>
</evidence>
<dbReference type="Pfam" id="PF02770">
    <property type="entry name" value="Acyl-CoA_dh_M"/>
    <property type="match status" value="1"/>
</dbReference>
<evidence type="ECO:0000313" key="10">
    <source>
        <dbReference type="EMBL" id="QPC43713.1"/>
    </source>
</evidence>
<dbReference type="GO" id="GO:0050660">
    <property type="term" value="F:flavin adenine dinucleotide binding"/>
    <property type="evidence" value="ECO:0007669"/>
    <property type="project" value="InterPro"/>
</dbReference>
<evidence type="ECO:0000256" key="6">
    <source>
        <dbReference type="RuleBase" id="RU362125"/>
    </source>
</evidence>
<evidence type="ECO:0000259" key="9">
    <source>
        <dbReference type="Pfam" id="PF02771"/>
    </source>
</evidence>
<dbReference type="EMBL" id="CP058214">
    <property type="protein sequence ID" value="QPC43713.1"/>
    <property type="molecule type" value="Genomic_DNA"/>
</dbReference>
<keyword evidence="4 6" id="KW-0274">FAD</keyword>
<dbReference type="GO" id="GO:0003995">
    <property type="term" value="F:acyl-CoA dehydrogenase activity"/>
    <property type="evidence" value="ECO:0007669"/>
    <property type="project" value="TreeGrafter"/>
</dbReference>